<dbReference type="Gene3D" id="3.40.50.720">
    <property type="entry name" value="NAD(P)-binding Rossmann-like Domain"/>
    <property type="match status" value="1"/>
</dbReference>
<dbReference type="InterPro" id="IPR001509">
    <property type="entry name" value="Epimerase_deHydtase"/>
</dbReference>
<comment type="similarity">
    <text evidence="2">Belongs to the NAD(P)-dependent epimerase/dehydratase family. Dihydroflavonol-4-reductase subfamily.</text>
</comment>
<protein>
    <submittedName>
        <fullName evidence="4">Uncharacterized oxidoreductase</fullName>
    </submittedName>
</protein>
<dbReference type="SUPFAM" id="SSF51735">
    <property type="entry name" value="NAD(P)-binding Rossmann-fold domains"/>
    <property type="match status" value="1"/>
</dbReference>
<dbReference type="FunFam" id="3.40.50.720:FF:000191">
    <property type="entry name" value="Methylglyoxal reductase (NADPH-dependent)"/>
    <property type="match status" value="1"/>
</dbReference>
<reference evidence="4 5" key="1">
    <citation type="submission" date="2018-05" db="EMBL/GenBank/DDBJ databases">
        <title>Whole genome sequencing for identification of molecular markers to develop diagnostic detection tools for the regulated plant pathogen Lachnellula willkommii.</title>
        <authorList>
            <person name="Giroux E."/>
            <person name="Bilodeau G."/>
        </authorList>
    </citation>
    <scope>NUCLEOTIDE SEQUENCE [LARGE SCALE GENOMIC DNA]</scope>
    <source>
        <strain evidence="4 5">CBS 625.97</strain>
    </source>
</reference>
<gene>
    <name evidence="4" type="ORF">LCER1_G002289</name>
</gene>
<dbReference type="PANTHER" id="PTHR10366">
    <property type="entry name" value="NAD DEPENDENT EPIMERASE/DEHYDRATASE"/>
    <property type="match status" value="1"/>
</dbReference>
<dbReference type="InterPro" id="IPR036291">
    <property type="entry name" value="NAD(P)-bd_dom_sf"/>
</dbReference>
<organism evidence="4 5">
    <name type="scientific">Lachnellula cervina</name>
    <dbReference type="NCBI Taxonomy" id="1316786"/>
    <lineage>
        <taxon>Eukaryota</taxon>
        <taxon>Fungi</taxon>
        <taxon>Dikarya</taxon>
        <taxon>Ascomycota</taxon>
        <taxon>Pezizomycotina</taxon>
        <taxon>Leotiomycetes</taxon>
        <taxon>Helotiales</taxon>
        <taxon>Lachnaceae</taxon>
        <taxon>Lachnellula</taxon>
    </lineage>
</organism>
<sequence>MASRSTTSGVGKTILVTGGSGYVAAEVLNAFLSRGYNVRTTVRNDSSADKIKKSHSKYINQLSFAIVKDVQIPGGHDEAVKGVDGVVHTASPFLTQVEDNERDLLLPAIKGTTEVLASVQKNAPNVKRVVITSSFASVVDVSKGTRSGYAYSEKDWNPTTYEAAAKKDAPGAVAYCASKTFAEKAAFDYVKERKPQFDITTVCPPMVYGPSGSVVTNLDNLNTSAADIYRLMNGSCKEVPETSFFGWVDVRDVGEVHARAFESPEAAGQRYLTASSGYTYQQICDIIRKDFPEKRNLVPEGTPNAPYPDVYTLDNSKVKKQLGVEFRSLETSIHDMVVQFIEIEKATGKA</sequence>
<dbReference type="GO" id="GO:0016616">
    <property type="term" value="F:oxidoreductase activity, acting on the CH-OH group of donors, NAD or NADP as acceptor"/>
    <property type="evidence" value="ECO:0007669"/>
    <property type="project" value="TreeGrafter"/>
</dbReference>
<accession>A0A7D8V011</accession>
<evidence type="ECO:0000256" key="1">
    <source>
        <dbReference type="ARBA" id="ARBA00023002"/>
    </source>
</evidence>
<evidence type="ECO:0000313" key="4">
    <source>
        <dbReference type="EMBL" id="TVY56237.1"/>
    </source>
</evidence>
<comment type="caution">
    <text evidence="4">The sequence shown here is derived from an EMBL/GenBank/DDBJ whole genome shotgun (WGS) entry which is preliminary data.</text>
</comment>
<dbReference type="InterPro" id="IPR050425">
    <property type="entry name" value="NAD(P)_dehydrat-like"/>
</dbReference>
<name>A0A7D8V011_9HELO</name>
<dbReference type="Pfam" id="PF01370">
    <property type="entry name" value="Epimerase"/>
    <property type="match status" value="1"/>
</dbReference>
<dbReference type="Proteomes" id="UP000481288">
    <property type="component" value="Unassembled WGS sequence"/>
</dbReference>
<proteinExistence type="inferred from homology"/>
<feature type="domain" description="NAD-dependent epimerase/dehydratase" evidence="3">
    <location>
        <begin position="14"/>
        <end position="268"/>
    </location>
</feature>
<keyword evidence="1" id="KW-0560">Oxidoreductase</keyword>
<dbReference type="PANTHER" id="PTHR10366:SF564">
    <property type="entry name" value="STEROL-4-ALPHA-CARBOXYLATE 3-DEHYDROGENASE, DECARBOXYLATING"/>
    <property type="match status" value="1"/>
</dbReference>
<keyword evidence="5" id="KW-1185">Reference proteome</keyword>
<evidence type="ECO:0000313" key="5">
    <source>
        <dbReference type="Proteomes" id="UP000481288"/>
    </source>
</evidence>
<evidence type="ECO:0000256" key="2">
    <source>
        <dbReference type="ARBA" id="ARBA00023445"/>
    </source>
</evidence>
<dbReference type="OrthoDB" id="2735536at2759"/>
<dbReference type="CDD" id="cd05227">
    <property type="entry name" value="AR_SDR_e"/>
    <property type="match status" value="1"/>
</dbReference>
<dbReference type="EMBL" id="QGMG01000176">
    <property type="protein sequence ID" value="TVY56237.1"/>
    <property type="molecule type" value="Genomic_DNA"/>
</dbReference>
<evidence type="ECO:0000259" key="3">
    <source>
        <dbReference type="Pfam" id="PF01370"/>
    </source>
</evidence>
<dbReference type="AlphaFoldDB" id="A0A7D8V011"/>